<dbReference type="EMBL" id="BAAAZD010000001">
    <property type="protein sequence ID" value="GAA4002605.1"/>
    <property type="molecule type" value="Genomic_DNA"/>
</dbReference>
<evidence type="ECO:0000256" key="14">
    <source>
        <dbReference type="SAM" id="Phobius"/>
    </source>
</evidence>
<dbReference type="PRINTS" id="PR00673">
    <property type="entry name" value="LIGHTHARVSTA"/>
</dbReference>
<evidence type="ECO:0000313" key="17">
    <source>
        <dbReference type="Proteomes" id="UP001501310"/>
    </source>
</evidence>
<evidence type="ECO:0000256" key="12">
    <source>
        <dbReference type="ARBA" id="ARBA00023136"/>
    </source>
</evidence>
<evidence type="ECO:0000256" key="4">
    <source>
        <dbReference type="ARBA" id="ARBA00022494"/>
    </source>
</evidence>
<gene>
    <name evidence="16" type="ORF">GCM10022211_12430</name>
</gene>
<keyword evidence="6 14" id="KW-0812">Transmembrane</keyword>
<evidence type="ECO:0000256" key="5">
    <source>
        <dbReference type="ARBA" id="ARBA00022549"/>
    </source>
</evidence>
<keyword evidence="10 14" id="KW-1133">Transmembrane helix</keyword>
<reference evidence="17" key="1">
    <citation type="journal article" date="2019" name="Int. J. Syst. Evol. Microbiol.">
        <title>The Global Catalogue of Microorganisms (GCM) 10K type strain sequencing project: providing services to taxonomists for standard genome sequencing and annotation.</title>
        <authorList>
            <consortium name="The Broad Institute Genomics Platform"/>
            <consortium name="The Broad Institute Genome Sequencing Center for Infectious Disease"/>
            <person name="Wu L."/>
            <person name="Ma J."/>
        </authorList>
    </citation>
    <scope>NUCLEOTIDE SEQUENCE [LARGE SCALE GENOMIC DNA]</scope>
    <source>
        <strain evidence="17">JCM 16603</strain>
    </source>
</reference>
<dbReference type="RefSeq" id="WP_344709304.1">
    <property type="nucleotide sequence ID" value="NZ_BAAAZD010000001.1"/>
</dbReference>
<dbReference type="PROSITE" id="PS00968">
    <property type="entry name" value="ANTENNA_COMP_ALPHA"/>
    <property type="match status" value="1"/>
</dbReference>
<comment type="caution">
    <text evidence="16">The sequence shown here is derived from an EMBL/GenBank/DDBJ whole genome shotgun (WGS) entry which is preliminary data.</text>
</comment>
<evidence type="ECO:0000256" key="9">
    <source>
        <dbReference type="ARBA" id="ARBA00022956"/>
    </source>
</evidence>
<protein>
    <recommendedName>
        <fullName evidence="15">Antenna complex alpha/beta subunit domain-containing protein</fullName>
    </recommendedName>
</protein>
<keyword evidence="9" id="KW-0076">Bacteriochlorophyll</keyword>
<evidence type="ECO:0000259" key="15">
    <source>
        <dbReference type="Pfam" id="PF00556"/>
    </source>
</evidence>
<keyword evidence="7" id="KW-0479">Metal-binding</keyword>
<evidence type="ECO:0000256" key="10">
    <source>
        <dbReference type="ARBA" id="ARBA00022989"/>
    </source>
</evidence>
<evidence type="ECO:0000256" key="2">
    <source>
        <dbReference type="ARBA" id="ARBA00004249"/>
    </source>
</evidence>
<feature type="transmembrane region" description="Helical" evidence="14">
    <location>
        <begin position="12"/>
        <end position="32"/>
    </location>
</feature>
<keyword evidence="11" id="KW-0157">Chromophore</keyword>
<organism evidence="16 17">
    <name type="scientific">Sphingomonas humi</name>
    <dbReference type="NCBI Taxonomy" id="335630"/>
    <lineage>
        <taxon>Bacteria</taxon>
        <taxon>Pseudomonadati</taxon>
        <taxon>Pseudomonadota</taxon>
        <taxon>Alphaproteobacteria</taxon>
        <taxon>Sphingomonadales</taxon>
        <taxon>Sphingomonadaceae</taxon>
        <taxon>Sphingomonas</taxon>
    </lineage>
</organism>
<keyword evidence="8" id="KW-0460">Magnesium</keyword>
<dbReference type="NCBIfam" id="NF040861">
    <property type="entry name" value="pufA_517_ASD"/>
    <property type="match status" value="1"/>
</dbReference>
<dbReference type="InterPro" id="IPR000066">
    <property type="entry name" value="Antenna_a/b"/>
</dbReference>
<evidence type="ECO:0000256" key="7">
    <source>
        <dbReference type="ARBA" id="ARBA00022723"/>
    </source>
</evidence>
<dbReference type="Gene3D" id="4.10.220.20">
    <property type="entry name" value="Light-harvesting complex"/>
    <property type="match status" value="1"/>
</dbReference>
<evidence type="ECO:0000256" key="8">
    <source>
        <dbReference type="ARBA" id="ARBA00022842"/>
    </source>
</evidence>
<evidence type="ECO:0000256" key="11">
    <source>
        <dbReference type="ARBA" id="ARBA00022991"/>
    </source>
</evidence>
<sequence length="72" mass="7816">MWRIWLIFDPRRTLVALFTFLFVLALLIHFILLSTDRFNWLDGPRSQGAMAAPAAAAAPVAAPVAAPAAPAQ</sequence>
<comment type="function">
    <text evidence="1">Antenna complexes are light-harvesting systems, which transfer the excitation energy to the reaction centers.</text>
</comment>
<keyword evidence="13" id="KW-0437">Light-harvesting polypeptide</keyword>
<dbReference type="InterPro" id="IPR035889">
    <property type="entry name" value="Light-harvesting_complex"/>
</dbReference>
<feature type="domain" description="Antenna complex alpha/beta subunit" evidence="15">
    <location>
        <begin position="1"/>
        <end position="41"/>
    </location>
</feature>
<evidence type="ECO:0000256" key="6">
    <source>
        <dbReference type="ARBA" id="ARBA00022692"/>
    </source>
</evidence>
<accession>A0ABP7RUX8</accession>
<name>A0ABP7RUX8_9SPHN</name>
<keyword evidence="5" id="KW-0042">Antenna complex</keyword>
<dbReference type="SUPFAM" id="SSF56918">
    <property type="entry name" value="Light-harvesting complex subunits"/>
    <property type="match status" value="1"/>
</dbReference>
<dbReference type="Pfam" id="PF00556">
    <property type="entry name" value="LHC"/>
    <property type="match status" value="1"/>
</dbReference>
<keyword evidence="4" id="KW-0148">Chlorophyll</keyword>
<comment type="subcellular location">
    <subcellularLocation>
        <location evidence="2">Cell inner membrane</location>
        <topology evidence="2">Single-pass type II membrane protein</topology>
    </subcellularLocation>
</comment>
<evidence type="ECO:0000256" key="3">
    <source>
        <dbReference type="ARBA" id="ARBA00022475"/>
    </source>
</evidence>
<evidence type="ECO:0000313" key="16">
    <source>
        <dbReference type="EMBL" id="GAA4002605.1"/>
    </source>
</evidence>
<keyword evidence="12 14" id="KW-0472">Membrane</keyword>
<dbReference type="Proteomes" id="UP001501310">
    <property type="component" value="Unassembled WGS sequence"/>
</dbReference>
<dbReference type="InterPro" id="IPR018332">
    <property type="entry name" value="Antenna_alpha"/>
</dbReference>
<dbReference type="InterPro" id="IPR002361">
    <property type="entry name" value="Antenna_alpha_CS"/>
</dbReference>
<keyword evidence="17" id="KW-1185">Reference proteome</keyword>
<keyword evidence="3" id="KW-1003">Cell membrane</keyword>
<evidence type="ECO:0000256" key="13">
    <source>
        <dbReference type="ARBA" id="ARBA00023243"/>
    </source>
</evidence>
<evidence type="ECO:0000256" key="1">
    <source>
        <dbReference type="ARBA" id="ARBA00002455"/>
    </source>
</evidence>
<proteinExistence type="predicted"/>